<dbReference type="OrthoDB" id="4329349at2759"/>
<evidence type="ECO:0000256" key="1">
    <source>
        <dbReference type="ARBA" id="ARBA00004141"/>
    </source>
</evidence>
<dbReference type="InterPro" id="IPR049326">
    <property type="entry name" value="Rhodopsin_dom_fungi"/>
</dbReference>
<name>A0A8H8U7C5_9HELO</name>
<evidence type="ECO:0000256" key="2">
    <source>
        <dbReference type="ARBA" id="ARBA00022692"/>
    </source>
</evidence>
<evidence type="ECO:0000313" key="9">
    <source>
        <dbReference type="EMBL" id="TVY34178.1"/>
    </source>
</evidence>
<feature type="transmembrane region" description="Helical" evidence="7">
    <location>
        <begin position="204"/>
        <end position="222"/>
    </location>
</feature>
<accession>A0A8H8U7C5</accession>
<comment type="subcellular location">
    <subcellularLocation>
        <location evidence="1">Membrane</location>
        <topology evidence="1">Multi-pass membrane protein</topology>
    </subcellularLocation>
</comment>
<dbReference type="GO" id="GO:0016020">
    <property type="term" value="C:membrane"/>
    <property type="evidence" value="ECO:0007669"/>
    <property type="project" value="UniProtKB-SubCell"/>
</dbReference>
<evidence type="ECO:0000256" key="3">
    <source>
        <dbReference type="ARBA" id="ARBA00022989"/>
    </source>
</evidence>
<comment type="similarity">
    <text evidence="5">Belongs to the SAT4 family.</text>
</comment>
<comment type="caution">
    <text evidence="9">The sequence shown here is derived from an EMBL/GenBank/DDBJ whole genome shotgun (WGS) entry which is preliminary data.</text>
</comment>
<sequence>MGYTVELWVEYGIGMVFFVTRFFARFKVVGISGFTWDDLFSFFAMILWSVDAITVQVINVYGSNVGLNEQTAAALSDEAASRFKVGSKALFVAWLSYVSLIWSLKASLLFFYSRLTLGLWQQKFVKVMAIASVVTYLAVVLELFTHCTPIQKNWQVKPYAGDKCTVTVASYIMTAGLNVCTDLGILAIPIPIIWKVQIPLRRKIVIALLLSSGIFVITAALLRCILTLAATNQIGNSTIWGVRETFVSLIAISTPAIKPMFNKERWIGSSNEKGASSGKFKKFSGNKTSGISGTHTMIRDTNNKDLETGNSRKGLRSMESETELKDFSANGSEENIISSGKHNSPLEINVTTAYVLDNEEEGHSRSGEFSEEGQGGRESATAHPGAESATKTDRWGSTTHVTAGGTEKSNNKAMKTLGGGWS</sequence>
<keyword evidence="3 7" id="KW-1133">Transmembrane helix</keyword>
<feature type="compositionally biased region" description="Basic and acidic residues" evidence="6">
    <location>
        <begin position="297"/>
        <end position="307"/>
    </location>
</feature>
<feature type="transmembrane region" description="Helical" evidence="7">
    <location>
        <begin position="36"/>
        <end position="58"/>
    </location>
</feature>
<reference evidence="9 10" key="1">
    <citation type="submission" date="2018-05" db="EMBL/GenBank/DDBJ databases">
        <title>Genome sequencing and assembly of the regulated plant pathogen Lachnellula willkommii and related sister species for the development of diagnostic species identification markers.</title>
        <authorList>
            <person name="Giroux E."/>
            <person name="Bilodeau G."/>
        </authorList>
    </citation>
    <scope>NUCLEOTIDE SEQUENCE [LARGE SCALE GENOMIC DNA]</scope>
    <source>
        <strain evidence="9 10">CBS 160.35</strain>
    </source>
</reference>
<feature type="region of interest" description="Disordered" evidence="6">
    <location>
        <begin position="291"/>
        <end position="343"/>
    </location>
</feature>
<proteinExistence type="inferred from homology"/>
<evidence type="ECO:0000256" key="6">
    <source>
        <dbReference type="SAM" id="MobiDB-lite"/>
    </source>
</evidence>
<dbReference type="PANTHER" id="PTHR33048:SF2">
    <property type="entry name" value="SRPK"/>
    <property type="match status" value="1"/>
</dbReference>
<evidence type="ECO:0000313" key="10">
    <source>
        <dbReference type="Proteomes" id="UP000443090"/>
    </source>
</evidence>
<feature type="transmembrane region" description="Helical" evidence="7">
    <location>
        <begin position="168"/>
        <end position="192"/>
    </location>
</feature>
<evidence type="ECO:0000256" key="7">
    <source>
        <dbReference type="SAM" id="Phobius"/>
    </source>
</evidence>
<keyword evidence="4 7" id="KW-0472">Membrane</keyword>
<dbReference type="Proteomes" id="UP000443090">
    <property type="component" value="Unassembled WGS sequence"/>
</dbReference>
<gene>
    <name evidence="9" type="ORF">LOCC1_G008102</name>
</gene>
<dbReference type="InterPro" id="IPR052337">
    <property type="entry name" value="SAT4-like"/>
</dbReference>
<feature type="transmembrane region" description="Helical" evidence="7">
    <location>
        <begin position="91"/>
        <end position="112"/>
    </location>
</feature>
<dbReference type="PANTHER" id="PTHR33048">
    <property type="entry name" value="PTH11-LIKE INTEGRAL MEMBRANE PROTEIN (AFU_ORTHOLOGUE AFUA_5G11245)"/>
    <property type="match status" value="1"/>
</dbReference>
<evidence type="ECO:0000256" key="5">
    <source>
        <dbReference type="ARBA" id="ARBA00038359"/>
    </source>
</evidence>
<evidence type="ECO:0000259" key="8">
    <source>
        <dbReference type="Pfam" id="PF20684"/>
    </source>
</evidence>
<dbReference type="AlphaFoldDB" id="A0A8H8U7C5"/>
<feature type="compositionally biased region" description="Basic and acidic residues" evidence="6">
    <location>
        <begin position="316"/>
        <end position="326"/>
    </location>
</feature>
<keyword evidence="2 7" id="KW-0812">Transmembrane</keyword>
<dbReference type="Pfam" id="PF20684">
    <property type="entry name" value="Fung_rhodopsin"/>
    <property type="match status" value="1"/>
</dbReference>
<feature type="compositionally biased region" description="Polar residues" evidence="6">
    <location>
        <begin position="329"/>
        <end position="342"/>
    </location>
</feature>
<keyword evidence="10" id="KW-1185">Reference proteome</keyword>
<organism evidence="9 10">
    <name type="scientific">Lachnellula occidentalis</name>
    <dbReference type="NCBI Taxonomy" id="215460"/>
    <lineage>
        <taxon>Eukaryota</taxon>
        <taxon>Fungi</taxon>
        <taxon>Dikarya</taxon>
        <taxon>Ascomycota</taxon>
        <taxon>Pezizomycotina</taxon>
        <taxon>Leotiomycetes</taxon>
        <taxon>Helotiales</taxon>
        <taxon>Lachnaceae</taxon>
        <taxon>Lachnellula</taxon>
    </lineage>
</organism>
<feature type="transmembrane region" description="Helical" evidence="7">
    <location>
        <begin position="6"/>
        <end position="24"/>
    </location>
</feature>
<feature type="transmembrane region" description="Helical" evidence="7">
    <location>
        <begin position="124"/>
        <end position="144"/>
    </location>
</feature>
<feature type="compositionally biased region" description="Polar residues" evidence="6">
    <location>
        <begin position="395"/>
        <end position="413"/>
    </location>
</feature>
<evidence type="ECO:0000256" key="4">
    <source>
        <dbReference type="ARBA" id="ARBA00023136"/>
    </source>
</evidence>
<feature type="region of interest" description="Disordered" evidence="6">
    <location>
        <begin position="359"/>
        <end position="422"/>
    </location>
</feature>
<dbReference type="EMBL" id="QGMI01001214">
    <property type="protein sequence ID" value="TVY34178.1"/>
    <property type="molecule type" value="Genomic_DNA"/>
</dbReference>
<protein>
    <recommendedName>
        <fullName evidence="8">Rhodopsin domain-containing protein</fullName>
    </recommendedName>
</protein>
<feature type="domain" description="Rhodopsin" evidence="8">
    <location>
        <begin position="21"/>
        <end position="262"/>
    </location>
</feature>